<comment type="similarity">
    <text evidence="1">Belongs to the fructosamine kinase family.</text>
</comment>
<dbReference type="AlphaFoldDB" id="A0A2I2A9G0"/>
<keyword evidence="1" id="KW-0808">Transferase</keyword>
<name>A0A2I2A9G0_9LACO</name>
<dbReference type="PANTHER" id="PTHR12149:SF8">
    <property type="entry name" value="PROTEIN-RIBULOSAMINE 3-KINASE"/>
    <property type="match status" value="1"/>
</dbReference>
<evidence type="ECO:0000313" key="3">
    <source>
        <dbReference type="Proteomes" id="UP000234579"/>
    </source>
</evidence>
<dbReference type="PIRSF" id="PIRSF006221">
    <property type="entry name" value="Ketosamine-3-kinase"/>
    <property type="match status" value="1"/>
</dbReference>
<dbReference type="EMBL" id="PKGI01000042">
    <property type="protein sequence ID" value="PLA75983.1"/>
    <property type="molecule type" value="Genomic_DNA"/>
</dbReference>
<evidence type="ECO:0000256" key="1">
    <source>
        <dbReference type="PIRNR" id="PIRNR006221"/>
    </source>
</evidence>
<reference evidence="3" key="1">
    <citation type="submission" date="2017-12" db="EMBL/GenBank/DDBJ databases">
        <authorList>
            <person name="Christensen H."/>
        </authorList>
    </citation>
    <scope>NUCLEOTIDE SEQUENCE [LARGE SCALE GENOMIC DNA]</scope>
    <source>
        <strain evidence="3">268A</strain>
    </source>
</reference>
<dbReference type="SUPFAM" id="SSF56112">
    <property type="entry name" value="Protein kinase-like (PK-like)"/>
    <property type="match status" value="1"/>
</dbReference>
<evidence type="ECO:0000313" key="2">
    <source>
        <dbReference type="EMBL" id="PLA75983.1"/>
    </source>
</evidence>
<dbReference type="Proteomes" id="UP000234579">
    <property type="component" value="Unassembled WGS sequence"/>
</dbReference>
<keyword evidence="1 2" id="KW-0418">Kinase</keyword>
<protein>
    <submittedName>
        <fullName evidence="2">Fructosamine kinase</fullName>
    </submittedName>
</protein>
<comment type="caution">
    <text evidence="2">The sequence shown here is derived from an EMBL/GenBank/DDBJ whole genome shotgun (WGS) entry which is preliminary data.</text>
</comment>
<dbReference type="GO" id="GO:0016301">
    <property type="term" value="F:kinase activity"/>
    <property type="evidence" value="ECO:0007669"/>
    <property type="project" value="UniProtKB-UniRule"/>
</dbReference>
<dbReference type="Gene3D" id="3.30.200.20">
    <property type="entry name" value="Phosphorylase Kinase, domain 1"/>
    <property type="match status" value="1"/>
</dbReference>
<dbReference type="InterPro" id="IPR011009">
    <property type="entry name" value="Kinase-like_dom_sf"/>
</dbReference>
<dbReference type="Pfam" id="PF03881">
    <property type="entry name" value="Fructosamin_kin"/>
    <property type="match status" value="1"/>
</dbReference>
<proteinExistence type="inferred from homology"/>
<organism evidence="2 3">
    <name type="scientific">Ligilactobacillus agilis</name>
    <dbReference type="NCBI Taxonomy" id="1601"/>
    <lineage>
        <taxon>Bacteria</taxon>
        <taxon>Bacillati</taxon>
        <taxon>Bacillota</taxon>
        <taxon>Bacilli</taxon>
        <taxon>Lactobacillales</taxon>
        <taxon>Lactobacillaceae</taxon>
        <taxon>Ligilactobacillus</taxon>
    </lineage>
</organism>
<dbReference type="PANTHER" id="PTHR12149">
    <property type="entry name" value="FRUCTOSAMINE 3 KINASE-RELATED PROTEIN"/>
    <property type="match status" value="1"/>
</dbReference>
<sequence length="324" mass="36738">MTGFVGFFRVQYKQKIVDNKIRGKILVGLFLVGLLWGDHLDKSLLASLPLDGIEECLPVSGGDVNRAFKLVTKNQNYFLLVQPVCVREFYAAEIAGLNDLKRAKIIAPEVISTGKLGRGAYLLLSYLEKGEGSQADLGRTVAKMHRTYNPSGQFGYKYDYVGSSISFSNDWRASWAELFVNNRLDILAQKLVEDTYWKIEDFSTYMQVRQLILTALSQHDSKPSLLHGDLWAGNFLFTEDGQPALIDPAPLYGDREFDLGITTVFGGFTEEFYQAYQESYPLKAGYSKRMHFYRLYYLMVHLDKFGRSYKQAVADEMQAILQAG</sequence>
<gene>
    <name evidence="2" type="ORF">CYR79_08710</name>
</gene>
<dbReference type="Gene3D" id="3.90.1200.10">
    <property type="match status" value="1"/>
</dbReference>
<accession>A0A2I2A9G0</accession>
<dbReference type="InterPro" id="IPR016477">
    <property type="entry name" value="Fructo-/Ketosamine-3-kinase"/>
</dbReference>